<dbReference type="RefSeq" id="XP_041407153.1">
    <property type="nucleotide sequence ID" value="XM_041551219.1"/>
</dbReference>
<feature type="transmembrane region" description="Helical" evidence="2">
    <location>
        <begin position="200"/>
        <end position="231"/>
    </location>
</feature>
<keyword evidence="2" id="KW-1133">Transmembrane helix</keyword>
<dbReference type="EMBL" id="CAEFZW010000006">
    <property type="protein sequence ID" value="CAB4255309.1"/>
    <property type="molecule type" value="Genomic_DNA"/>
</dbReference>
<protein>
    <submittedName>
        <fullName evidence="3">Uncharacterized protein</fullName>
    </submittedName>
</protein>
<organism evidence="3 4">
    <name type="scientific">Maudiozyma barnettii</name>
    <dbReference type="NCBI Taxonomy" id="61262"/>
    <lineage>
        <taxon>Eukaryota</taxon>
        <taxon>Fungi</taxon>
        <taxon>Dikarya</taxon>
        <taxon>Ascomycota</taxon>
        <taxon>Saccharomycotina</taxon>
        <taxon>Saccharomycetes</taxon>
        <taxon>Saccharomycetales</taxon>
        <taxon>Saccharomycetaceae</taxon>
        <taxon>Maudiozyma</taxon>
    </lineage>
</organism>
<dbReference type="InterPro" id="IPR052786">
    <property type="entry name" value="Spore_wall_assembly"/>
</dbReference>
<name>A0A8H2ZH35_9SACH</name>
<feature type="region of interest" description="Disordered" evidence="1">
    <location>
        <begin position="390"/>
        <end position="409"/>
    </location>
</feature>
<keyword evidence="4" id="KW-1185">Reference proteome</keyword>
<dbReference type="OrthoDB" id="10012223at2759"/>
<keyword evidence="2" id="KW-0812">Transmembrane</keyword>
<dbReference type="PANTHER" id="PTHR34292:SF2">
    <property type="entry name" value="OUTER SPORE WALL PROTEIN LDS1"/>
    <property type="match status" value="1"/>
</dbReference>
<dbReference type="GO" id="GO:0005619">
    <property type="term" value="C:ascospore wall"/>
    <property type="evidence" value="ECO:0007669"/>
    <property type="project" value="TreeGrafter"/>
</dbReference>
<gene>
    <name evidence="3" type="ORF">KABA2_06S02530</name>
</gene>
<dbReference type="GO" id="GO:0005811">
    <property type="term" value="C:lipid droplet"/>
    <property type="evidence" value="ECO:0007669"/>
    <property type="project" value="TreeGrafter"/>
</dbReference>
<feature type="transmembrane region" description="Helical" evidence="2">
    <location>
        <begin position="88"/>
        <end position="112"/>
    </location>
</feature>
<evidence type="ECO:0000256" key="1">
    <source>
        <dbReference type="SAM" id="MobiDB-lite"/>
    </source>
</evidence>
<evidence type="ECO:0000313" key="4">
    <source>
        <dbReference type="Proteomes" id="UP000644660"/>
    </source>
</evidence>
<evidence type="ECO:0000313" key="3">
    <source>
        <dbReference type="EMBL" id="CAB4255309.1"/>
    </source>
</evidence>
<keyword evidence="2" id="KW-0472">Membrane</keyword>
<feature type="transmembrane region" description="Helical" evidence="2">
    <location>
        <begin position="118"/>
        <end position="141"/>
    </location>
</feature>
<dbReference type="Proteomes" id="UP000644660">
    <property type="component" value="Unassembled WGS sequence"/>
</dbReference>
<proteinExistence type="predicted"/>
<dbReference type="AlphaFoldDB" id="A0A8H2ZH35"/>
<dbReference type="GO" id="GO:0005628">
    <property type="term" value="C:prospore membrane"/>
    <property type="evidence" value="ECO:0007669"/>
    <property type="project" value="TreeGrafter"/>
</dbReference>
<feature type="transmembrane region" description="Helical" evidence="2">
    <location>
        <begin position="176"/>
        <end position="194"/>
    </location>
</feature>
<sequence>MSVATSLILTGIGGFFYKYDNSQSYELDPNIYLSVYEYREKVIIPKISNVQEEFTIAIVNFFQGLFNNQPFVYPLRGFLELLYYPDKYLYSSINTFLFYLISYTIITVLYWVTLTPLYVGFFFVLGPLGVLLALVQTFLHANILTMMFMRLSHFANNIVKSCLDIDSTGTLPTTSIKYYVPISCTYFWALYLPIKILKYFLAVLILLILLTISAMPIIGPVLFHCLISPFITKIYISKTLKLKQLDNQERLHYFAQYFGAYTSFGLVAALLETIPILSGIILSTNVIGTTLLAVETILVTNETEESDELPLQGRNHTTTSTTDLLPELCRSSLDGNITELPEICLTSEPPSNNLISGMSPNINSRSGILLSGLCKTSEIPSINLNNATNNTTSNNALQPSVNELEDYIS</sequence>
<accession>A0A8H2ZH35</accession>
<reference evidence="3 4" key="1">
    <citation type="submission" date="2020-05" db="EMBL/GenBank/DDBJ databases">
        <authorList>
            <person name="Casaregola S."/>
            <person name="Devillers H."/>
            <person name="Grondin C."/>
        </authorList>
    </citation>
    <scope>NUCLEOTIDE SEQUENCE [LARGE SCALE GENOMIC DNA]</scope>
    <source>
        <strain evidence="3 4">CLIB 1767</strain>
    </source>
</reference>
<dbReference type="PANTHER" id="PTHR34292">
    <property type="entry name" value="OUTER SPORE WALL PROTEIN LDS1"/>
    <property type="match status" value="1"/>
</dbReference>
<comment type="caution">
    <text evidence="3">The sequence shown here is derived from an EMBL/GenBank/DDBJ whole genome shotgun (WGS) entry which is preliminary data.</text>
</comment>
<dbReference type="GeneID" id="64858351"/>
<evidence type="ECO:0000256" key="2">
    <source>
        <dbReference type="SAM" id="Phobius"/>
    </source>
</evidence>